<name>A0A4C1Y131_EUMVA</name>
<comment type="caution">
    <text evidence="1">The sequence shown here is derived from an EMBL/GenBank/DDBJ whole genome shotgun (WGS) entry which is preliminary data.</text>
</comment>
<evidence type="ECO:0000313" key="1">
    <source>
        <dbReference type="EMBL" id="GBP69578.1"/>
    </source>
</evidence>
<accession>A0A4C1Y131</accession>
<proteinExistence type="predicted"/>
<reference evidence="1 2" key="1">
    <citation type="journal article" date="2019" name="Commun. Biol.">
        <title>The bagworm genome reveals a unique fibroin gene that provides high tensile strength.</title>
        <authorList>
            <person name="Kono N."/>
            <person name="Nakamura H."/>
            <person name="Ohtoshi R."/>
            <person name="Tomita M."/>
            <person name="Numata K."/>
            <person name="Arakawa K."/>
        </authorList>
    </citation>
    <scope>NUCLEOTIDE SEQUENCE [LARGE SCALE GENOMIC DNA]</scope>
</reference>
<dbReference type="EMBL" id="BGZK01001045">
    <property type="protein sequence ID" value="GBP69578.1"/>
    <property type="molecule type" value="Genomic_DNA"/>
</dbReference>
<keyword evidence="2" id="KW-1185">Reference proteome</keyword>
<dbReference type="Proteomes" id="UP000299102">
    <property type="component" value="Unassembled WGS sequence"/>
</dbReference>
<evidence type="ECO:0000313" key="2">
    <source>
        <dbReference type="Proteomes" id="UP000299102"/>
    </source>
</evidence>
<dbReference type="AlphaFoldDB" id="A0A4C1Y131"/>
<gene>
    <name evidence="1" type="ORF">EVAR_52075_1</name>
</gene>
<organism evidence="1 2">
    <name type="scientific">Eumeta variegata</name>
    <name type="common">Bagworm moth</name>
    <name type="synonym">Eumeta japonica</name>
    <dbReference type="NCBI Taxonomy" id="151549"/>
    <lineage>
        <taxon>Eukaryota</taxon>
        <taxon>Metazoa</taxon>
        <taxon>Ecdysozoa</taxon>
        <taxon>Arthropoda</taxon>
        <taxon>Hexapoda</taxon>
        <taxon>Insecta</taxon>
        <taxon>Pterygota</taxon>
        <taxon>Neoptera</taxon>
        <taxon>Endopterygota</taxon>
        <taxon>Lepidoptera</taxon>
        <taxon>Glossata</taxon>
        <taxon>Ditrysia</taxon>
        <taxon>Tineoidea</taxon>
        <taxon>Psychidae</taxon>
        <taxon>Oiketicinae</taxon>
        <taxon>Eumeta</taxon>
    </lineage>
</organism>
<sequence>MIFLNCATGHDACVTPVVRRGPLTVVDAGRRPRPAAPISSAVSQHFNPSVARLVRAKLIIIYCSELGDSDPISRRGGVRVSLFENFKLQTRADITSVSGYAVDAVQFSCGKRRLARLSIYSFGPTAK</sequence>
<protein>
    <submittedName>
        <fullName evidence="1">Uncharacterized protein</fullName>
    </submittedName>
</protein>